<name>A0A834AEQ1_9CHIR</name>
<evidence type="ECO:0000313" key="1">
    <source>
        <dbReference type="EMBL" id="KAF6109618.1"/>
    </source>
</evidence>
<organism evidence="1 2">
    <name type="scientific">Phyllostomus discolor</name>
    <name type="common">pale spear-nosed bat</name>
    <dbReference type="NCBI Taxonomy" id="89673"/>
    <lineage>
        <taxon>Eukaryota</taxon>
        <taxon>Metazoa</taxon>
        <taxon>Chordata</taxon>
        <taxon>Craniata</taxon>
        <taxon>Vertebrata</taxon>
        <taxon>Euteleostomi</taxon>
        <taxon>Mammalia</taxon>
        <taxon>Eutheria</taxon>
        <taxon>Laurasiatheria</taxon>
        <taxon>Chiroptera</taxon>
        <taxon>Yangochiroptera</taxon>
        <taxon>Phyllostomidae</taxon>
        <taxon>Phyllostominae</taxon>
        <taxon>Phyllostomus</taxon>
    </lineage>
</organism>
<sequence>MLIVSQPRQEERSVCVCARVHARVPSCEPWRLSRLKGIGLAHRGLTGKFHFEKVGKEPVQMGPVLESNKAIFAVANGADSAKQGQPGGEEKLGWRNCKEPHKQVVTSTMRRPKCEKRGMAMPVGGWATRLSVTPTQKHFLKKPALGALNCKTCHTQPLHPPTSSLYSHPLEIPPSTVCREKK</sequence>
<dbReference type="AlphaFoldDB" id="A0A834AEQ1"/>
<comment type="caution">
    <text evidence="1">The sequence shown here is derived from an EMBL/GenBank/DDBJ whole genome shotgun (WGS) entry which is preliminary data.</text>
</comment>
<reference evidence="1 2" key="1">
    <citation type="journal article" date="2020" name="Nature">
        <title>Six reference-quality genomes reveal evolution of bat adaptations.</title>
        <authorList>
            <person name="Jebb D."/>
            <person name="Huang Z."/>
            <person name="Pippel M."/>
            <person name="Hughes G.M."/>
            <person name="Lavrichenko K."/>
            <person name="Devanna P."/>
            <person name="Winkler S."/>
            <person name="Jermiin L.S."/>
            <person name="Skirmuntt E.C."/>
            <person name="Katzourakis A."/>
            <person name="Burkitt-Gray L."/>
            <person name="Ray D.A."/>
            <person name="Sullivan K.A.M."/>
            <person name="Roscito J.G."/>
            <person name="Kirilenko B.M."/>
            <person name="Davalos L.M."/>
            <person name="Corthals A.P."/>
            <person name="Power M.L."/>
            <person name="Jones G."/>
            <person name="Ransome R.D."/>
            <person name="Dechmann D.K.N."/>
            <person name="Locatelli A.G."/>
            <person name="Puechmaille S.J."/>
            <person name="Fedrigo O."/>
            <person name="Jarvis E.D."/>
            <person name="Hiller M."/>
            <person name="Vernes S.C."/>
            <person name="Myers E.W."/>
            <person name="Teeling E.C."/>
        </authorList>
    </citation>
    <scope>NUCLEOTIDE SEQUENCE [LARGE SCALE GENOMIC DNA]</scope>
    <source>
        <strain evidence="1">Bat1K_MPI-CBG_1</strain>
    </source>
</reference>
<accession>A0A834AEQ1</accession>
<protein>
    <submittedName>
        <fullName evidence="1">Uncharacterized protein</fullName>
    </submittedName>
</protein>
<evidence type="ECO:0000313" key="2">
    <source>
        <dbReference type="Proteomes" id="UP000664940"/>
    </source>
</evidence>
<dbReference type="Proteomes" id="UP000664940">
    <property type="component" value="Unassembled WGS sequence"/>
</dbReference>
<gene>
    <name evidence="1" type="ORF">HJG60_010871</name>
</gene>
<proteinExistence type="predicted"/>
<dbReference type="EMBL" id="JABVXQ010000005">
    <property type="protein sequence ID" value="KAF6109618.1"/>
    <property type="molecule type" value="Genomic_DNA"/>
</dbReference>